<comment type="subcellular location">
    <subcellularLocation>
        <location evidence="1">Cell membrane</location>
        <topology evidence="1">Multi-pass membrane protein</topology>
    </subcellularLocation>
</comment>
<evidence type="ECO:0000256" key="5">
    <source>
        <dbReference type="ARBA" id="ARBA00022989"/>
    </source>
</evidence>
<feature type="region of interest" description="Disordered" evidence="7">
    <location>
        <begin position="484"/>
        <end position="513"/>
    </location>
</feature>
<feature type="transmembrane region" description="Helical" evidence="8">
    <location>
        <begin position="331"/>
        <end position="348"/>
    </location>
</feature>
<keyword evidence="5 8" id="KW-1133">Transmembrane helix</keyword>
<feature type="transmembrane region" description="Helical" evidence="8">
    <location>
        <begin position="48"/>
        <end position="67"/>
    </location>
</feature>
<keyword evidence="4 8" id="KW-0812">Transmembrane</keyword>
<dbReference type="CDD" id="cd17321">
    <property type="entry name" value="MFS_MMR_MDR_like"/>
    <property type="match status" value="1"/>
</dbReference>
<dbReference type="InterPro" id="IPR020846">
    <property type="entry name" value="MFS_dom"/>
</dbReference>
<keyword evidence="2" id="KW-0813">Transport</keyword>
<evidence type="ECO:0000256" key="7">
    <source>
        <dbReference type="SAM" id="MobiDB-lite"/>
    </source>
</evidence>
<feature type="transmembrane region" description="Helical" evidence="8">
    <location>
        <begin position="103"/>
        <end position="124"/>
    </location>
</feature>
<evidence type="ECO:0000256" key="6">
    <source>
        <dbReference type="ARBA" id="ARBA00023136"/>
    </source>
</evidence>
<dbReference type="NCBIfam" id="TIGR00711">
    <property type="entry name" value="efflux_EmrB"/>
    <property type="match status" value="1"/>
</dbReference>
<dbReference type="InterPro" id="IPR036259">
    <property type="entry name" value="MFS_trans_sf"/>
</dbReference>
<feature type="domain" description="Major facilitator superfamily (MFS) profile" evidence="9">
    <location>
        <begin position="12"/>
        <end position="484"/>
    </location>
</feature>
<dbReference type="PANTHER" id="PTHR42718:SF42">
    <property type="entry name" value="EXPORT PROTEIN"/>
    <property type="match status" value="1"/>
</dbReference>
<dbReference type="RefSeq" id="WP_344477614.1">
    <property type="nucleotide sequence ID" value="NZ_BAAAQX010000010.1"/>
</dbReference>
<feature type="transmembrane region" description="Helical" evidence="8">
    <location>
        <begin position="163"/>
        <end position="187"/>
    </location>
</feature>
<feature type="transmembrane region" description="Helical" evidence="8">
    <location>
        <begin position="136"/>
        <end position="157"/>
    </location>
</feature>
<evidence type="ECO:0000313" key="10">
    <source>
        <dbReference type="EMBL" id="GAA2208969.1"/>
    </source>
</evidence>
<dbReference type="Pfam" id="PF07690">
    <property type="entry name" value="MFS_1"/>
    <property type="match status" value="1"/>
</dbReference>
<dbReference type="SUPFAM" id="SSF103473">
    <property type="entry name" value="MFS general substrate transporter"/>
    <property type="match status" value="1"/>
</dbReference>
<proteinExistence type="predicted"/>
<evidence type="ECO:0000256" key="4">
    <source>
        <dbReference type="ARBA" id="ARBA00022692"/>
    </source>
</evidence>
<dbReference type="PROSITE" id="PS50850">
    <property type="entry name" value="MFS"/>
    <property type="match status" value="1"/>
</dbReference>
<feature type="transmembrane region" description="Helical" evidence="8">
    <location>
        <begin position="199"/>
        <end position="217"/>
    </location>
</feature>
<protein>
    <submittedName>
        <fullName evidence="10">DHA2 family efflux MFS transporter permease subunit</fullName>
    </submittedName>
</protein>
<keyword evidence="3" id="KW-1003">Cell membrane</keyword>
<evidence type="ECO:0000256" key="1">
    <source>
        <dbReference type="ARBA" id="ARBA00004651"/>
    </source>
</evidence>
<dbReference type="Proteomes" id="UP001499843">
    <property type="component" value="Unassembled WGS sequence"/>
</dbReference>
<feature type="transmembrane region" description="Helical" evidence="8">
    <location>
        <begin position="360"/>
        <end position="381"/>
    </location>
</feature>
<feature type="transmembrane region" description="Helical" evidence="8">
    <location>
        <begin position="460"/>
        <end position="480"/>
    </location>
</feature>
<comment type="caution">
    <text evidence="10">The sequence shown here is derived from an EMBL/GenBank/DDBJ whole genome shotgun (WGS) entry which is preliminary data.</text>
</comment>
<dbReference type="Gene3D" id="1.20.1720.10">
    <property type="entry name" value="Multidrug resistance protein D"/>
    <property type="match status" value="2"/>
</dbReference>
<evidence type="ECO:0000256" key="2">
    <source>
        <dbReference type="ARBA" id="ARBA00022448"/>
    </source>
</evidence>
<dbReference type="InterPro" id="IPR004638">
    <property type="entry name" value="EmrB-like"/>
</dbReference>
<evidence type="ECO:0000259" key="9">
    <source>
        <dbReference type="PROSITE" id="PS50850"/>
    </source>
</evidence>
<feature type="transmembrane region" description="Helical" evidence="8">
    <location>
        <begin position="79"/>
        <end position="97"/>
    </location>
</feature>
<keyword evidence="11" id="KW-1185">Reference proteome</keyword>
<feature type="transmembrane region" description="Helical" evidence="8">
    <location>
        <begin position="229"/>
        <end position="246"/>
    </location>
</feature>
<keyword evidence="6 8" id="KW-0472">Membrane</keyword>
<feature type="transmembrane region" description="Helical" evidence="8">
    <location>
        <begin position="267"/>
        <end position="290"/>
    </location>
</feature>
<name>A0ABN3CIP0_9ACTN</name>
<gene>
    <name evidence="10" type="ORF">GCM10009850_044270</name>
</gene>
<organism evidence="10 11">
    <name type="scientific">Nonomuraea monospora</name>
    <dbReference type="NCBI Taxonomy" id="568818"/>
    <lineage>
        <taxon>Bacteria</taxon>
        <taxon>Bacillati</taxon>
        <taxon>Actinomycetota</taxon>
        <taxon>Actinomycetes</taxon>
        <taxon>Streptosporangiales</taxon>
        <taxon>Streptosporangiaceae</taxon>
        <taxon>Nonomuraea</taxon>
    </lineage>
</organism>
<dbReference type="InterPro" id="IPR011701">
    <property type="entry name" value="MFS"/>
</dbReference>
<dbReference type="EMBL" id="BAAAQX010000010">
    <property type="protein sequence ID" value="GAA2208969.1"/>
    <property type="molecule type" value="Genomic_DNA"/>
</dbReference>
<feature type="transmembrane region" description="Helical" evidence="8">
    <location>
        <begin position="402"/>
        <end position="422"/>
    </location>
</feature>
<evidence type="ECO:0000313" key="11">
    <source>
        <dbReference type="Proteomes" id="UP001499843"/>
    </source>
</evidence>
<dbReference type="PANTHER" id="PTHR42718">
    <property type="entry name" value="MAJOR FACILITATOR SUPERFAMILY MULTIDRUG TRANSPORTER MFSC"/>
    <property type="match status" value="1"/>
</dbReference>
<sequence>MSSQPHPHRWWALIALVLTSLAVGFDVTILNLALPSMAEDLHAGNAQLQWFVTVYTLVLAAGMIPAGMAGDRFGRKRTLLAALVIFGVSSLAAAYAPSTGVFIAARAALGLGAALIMPTMLALIPAMFTAQERPKAIGTLASASMLAFPVGPLLGGWLLSHFWWGSVFLINIPVVVLAFLAVAVWLPESPRERGRRIDAGGLVLSSAALTSLTYGLIEIGERGWTDVAVLGPLIGGTAALVLFVLWERRAGAPLVNLSLFADARFTAGTALATLVNFTMFGVLFALPQYFQANLGTDAMGSSLRLLPLIAGMLAGMSAAARLSRTIGPKRAACLGFVLLTASLFWGAATSTGSGTAFAAGWTALYGLGLGCVLPTVMDAALGTLSPANAGVGAAVNQSIRTLGGSFGAAVLGSILTSAYRAAVPPEARESVFAGLAAARTTGSAALAGTVRSAFVHGLDIVLVTSAGLGLLGVLVALAWLPGTPDRPRPAPSRHARQGHVPDRRRSPGSTPRG</sequence>
<reference evidence="10 11" key="1">
    <citation type="journal article" date="2019" name="Int. J. Syst. Evol. Microbiol.">
        <title>The Global Catalogue of Microorganisms (GCM) 10K type strain sequencing project: providing services to taxonomists for standard genome sequencing and annotation.</title>
        <authorList>
            <consortium name="The Broad Institute Genomics Platform"/>
            <consortium name="The Broad Institute Genome Sequencing Center for Infectious Disease"/>
            <person name="Wu L."/>
            <person name="Ma J."/>
        </authorList>
    </citation>
    <scope>NUCLEOTIDE SEQUENCE [LARGE SCALE GENOMIC DNA]</scope>
    <source>
        <strain evidence="10 11">JCM 16114</strain>
    </source>
</reference>
<feature type="transmembrane region" description="Helical" evidence="8">
    <location>
        <begin position="302"/>
        <end position="319"/>
    </location>
</feature>
<evidence type="ECO:0000256" key="3">
    <source>
        <dbReference type="ARBA" id="ARBA00022475"/>
    </source>
</evidence>
<evidence type="ECO:0000256" key="8">
    <source>
        <dbReference type="SAM" id="Phobius"/>
    </source>
</evidence>
<accession>A0ABN3CIP0</accession>